<evidence type="ECO:0000313" key="2">
    <source>
        <dbReference type="EMBL" id="GAA5816292.1"/>
    </source>
</evidence>
<feature type="compositionally biased region" description="Basic and acidic residues" evidence="1">
    <location>
        <begin position="568"/>
        <end position="582"/>
    </location>
</feature>
<dbReference type="Proteomes" id="UP001473302">
    <property type="component" value="Unassembled WGS sequence"/>
</dbReference>
<proteinExistence type="predicted"/>
<evidence type="ECO:0000256" key="1">
    <source>
        <dbReference type="SAM" id="MobiDB-lite"/>
    </source>
</evidence>
<feature type="compositionally biased region" description="Polar residues" evidence="1">
    <location>
        <begin position="244"/>
        <end position="261"/>
    </location>
</feature>
<feature type="compositionally biased region" description="Polar residues" evidence="1">
    <location>
        <begin position="468"/>
        <end position="481"/>
    </location>
</feature>
<accession>A0ABP9ZAY5</accession>
<feature type="compositionally biased region" description="Basic and acidic residues" evidence="1">
    <location>
        <begin position="426"/>
        <end position="437"/>
    </location>
</feature>
<gene>
    <name evidence="2" type="ORF">MFLAVUS_009818</name>
</gene>
<feature type="compositionally biased region" description="Low complexity" evidence="1">
    <location>
        <begin position="498"/>
        <end position="517"/>
    </location>
</feature>
<organism evidence="2 3">
    <name type="scientific">Mucor flavus</name>
    <dbReference type="NCBI Taxonomy" id="439312"/>
    <lineage>
        <taxon>Eukaryota</taxon>
        <taxon>Fungi</taxon>
        <taxon>Fungi incertae sedis</taxon>
        <taxon>Mucoromycota</taxon>
        <taxon>Mucoromycotina</taxon>
        <taxon>Mucoromycetes</taxon>
        <taxon>Mucorales</taxon>
        <taxon>Mucorineae</taxon>
        <taxon>Mucoraceae</taxon>
        <taxon>Mucor</taxon>
    </lineage>
</organism>
<feature type="compositionally biased region" description="Basic and acidic residues" evidence="1">
    <location>
        <begin position="527"/>
        <end position="540"/>
    </location>
</feature>
<feature type="compositionally biased region" description="Low complexity" evidence="1">
    <location>
        <begin position="438"/>
        <end position="456"/>
    </location>
</feature>
<feature type="compositionally biased region" description="Basic and acidic residues" evidence="1">
    <location>
        <begin position="401"/>
        <end position="411"/>
    </location>
</feature>
<dbReference type="Gene3D" id="6.10.140.1350">
    <property type="match status" value="1"/>
</dbReference>
<feature type="compositionally biased region" description="Low complexity" evidence="1">
    <location>
        <begin position="19"/>
        <end position="71"/>
    </location>
</feature>
<feature type="compositionally biased region" description="Low complexity" evidence="1">
    <location>
        <begin position="738"/>
        <end position="755"/>
    </location>
</feature>
<feature type="compositionally biased region" description="Polar residues" evidence="1">
    <location>
        <begin position="813"/>
        <end position="825"/>
    </location>
</feature>
<feature type="compositionally biased region" description="Low complexity" evidence="1">
    <location>
        <begin position="595"/>
        <end position="607"/>
    </location>
</feature>
<feature type="compositionally biased region" description="Low complexity" evidence="1">
    <location>
        <begin position="541"/>
        <end position="552"/>
    </location>
</feature>
<keyword evidence="3" id="KW-1185">Reference proteome</keyword>
<feature type="compositionally biased region" description="Polar residues" evidence="1">
    <location>
        <begin position="553"/>
        <end position="567"/>
    </location>
</feature>
<reference evidence="2 3" key="1">
    <citation type="submission" date="2024-04" db="EMBL/GenBank/DDBJ databases">
        <title>genome sequences of Mucor flavus KT1a and Helicostylum pulchrum KT1b strains isolated from the surface of a dry-aged beef.</title>
        <authorList>
            <person name="Toyotome T."/>
            <person name="Hosono M."/>
            <person name="Torimaru M."/>
            <person name="Fukuda K."/>
            <person name="Mikami N."/>
        </authorList>
    </citation>
    <scope>NUCLEOTIDE SEQUENCE [LARGE SCALE GENOMIC DNA]</scope>
    <source>
        <strain evidence="2 3">KT1a</strain>
    </source>
</reference>
<dbReference type="EMBL" id="BAABUK010000031">
    <property type="protein sequence ID" value="GAA5816292.1"/>
    <property type="molecule type" value="Genomic_DNA"/>
</dbReference>
<feature type="compositionally biased region" description="Polar residues" evidence="1">
    <location>
        <begin position="841"/>
        <end position="873"/>
    </location>
</feature>
<protein>
    <submittedName>
        <fullName evidence="2">Uncharacterized protein</fullName>
    </submittedName>
</protein>
<evidence type="ECO:0000313" key="3">
    <source>
        <dbReference type="Proteomes" id="UP001473302"/>
    </source>
</evidence>
<feature type="region of interest" description="Disordered" evidence="1">
    <location>
        <begin position="1"/>
        <end position="71"/>
    </location>
</feature>
<sequence length="1126" mass="117449">MSNPHPDRPIAVPKRRLNRTTSTSSVGSNGSQGGSNPLAGFSFGSGGPAAATPTTFNTSFGSPSSTGFNNNNNTSFGTGFATSTTPATTSTPTTTNAAFGGFAGFGNNPMGSFGSANAVTTSTTSSPGFQTGFVNSTPSSPFAGFQMKVPQSQVTSVELDTGGEMDSDSNEKKVETPVFNSFGSTEKIPSGFSFGSEKKPSTFTGFGFSTPAKSNEDKPSFAGFGNASTEPDKSTEKSAAAFSFGSTTPANASTFGTSKPTASEEKSSPFGGFGTPSTSKSTFAGFGAKPAQDISTEKPAESPSPFGGFSSKPTQDTATEKSTENATEKPSPSPFAGFGSTSTENKSAEKPAETPSPFAGFGSANKSSPFGAFGAKPTQDKSTEQATDKPSPFAGFGSKPIEIKSTEKPADKLSSPFTGFGSATKPSDDKADTKKTTDSPSSFTGFTFGSSAAKPADTTDDATKPKETSSSSPFGSVQSDAKSAEKSSPFAGFGSKPASSEQSTLSASASPFKPSASNTMNFGSFGKQKESSEKEDKEDTTSSSDKPSATSSFQFNTSTPSLFTMNKRTTESDKPSSDKDTTTEPTKISFSPFKPTTSNETNDNNEPTDPPPTISKPFSFGLSTGSAAEKASNIPFSFGSAAGTGFSMSTPINDASSSNKKRQLDRDADDDGPSSSKKGPSASKSSPFGGFNSSQGFSFGAPATSAAPTNTTTSFSFKPSTTEDKDTASKPGSFSFNAPTTSTAPTASTDSTSKPLNMSFGAPATTSENTDKPVSQPFKFGAEIAKKNFSFGAPPTPSSESTSESAPKEPTKPTLSFGTASSSTSNEKEDGEIASNEKSSKSIGKSPLSTNIFSSSESPFATTNAADKNDGAKTSSFNFSTPTLAETPGSADVAFSKVGSTEANTSATLTLSAVKKDTSNERPVQTTLKTNVSEPTQITYKTCFWELPDDARNELALLAHFITEQTDKHDKIAEEINSSFGPTLDEMGVKALAMDTDTAILRKQLTVQSESLEVLISQNKNQRLNAIAASNVQKQNSKNWRVHGSAENWEFFENTIESMENRLRQFTIATDSIKEAVESFQKDTLPSPAVIGEVMNRQRNMYLSLAGRVAELHQEVDRVVKRRKLN</sequence>
<name>A0ABP9ZAY5_9FUNG</name>
<feature type="compositionally biased region" description="Basic and acidic residues" evidence="1">
    <location>
        <begin position="318"/>
        <end position="327"/>
    </location>
</feature>
<feature type="region of interest" description="Disordered" evidence="1">
    <location>
        <begin position="204"/>
        <end position="873"/>
    </location>
</feature>
<feature type="compositionally biased region" description="Basic and acidic residues" evidence="1">
    <location>
        <begin position="378"/>
        <end position="387"/>
    </location>
</feature>
<feature type="compositionally biased region" description="Low complexity" evidence="1">
    <location>
        <begin position="673"/>
        <end position="720"/>
    </location>
</feature>
<feature type="compositionally biased region" description="Polar residues" evidence="1">
    <location>
        <begin position="646"/>
        <end position="658"/>
    </location>
</feature>
<comment type="caution">
    <text evidence="2">The sequence shown here is derived from an EMBL/GenBank/DDBJ whole genome shotgun (WGS) entry which is preliminary data.</text>
</comment>